<keyword evidence="1" id="KW-1133">Transmembrane helix</keyword>
<sequence>MNLCKICGNIKNNESYTSREMMFGTREEFDYLKCSNCGCLQIKEIPGDLNKYYPPEYNAYDKIPVTIDPPLKAYLKHQKAKYCLGNTLNLIGLILSWIYDCNLTKKLKMSGINFETKILDVGSGNGRRLVTLCREGFTNLTGVDPFIDSDTYY</sequence>
<proteinExistence type="predicted"/>
<comment type="caution">
    <text evidence="2">The sequence shown here is derived from an EMBL/GenBank/DDBJ whole genome shotgun (WGS) entry which is preliminary data.</text>
</comment>
<dbReference type="Gene3D" id="3.40.50.150">
    <property type="entry name" value="Vaccinia Virus protein VP39"/>
    <property type="match status" value="1"/>
</dbReference>
<dbReference type="EMBL" id="BARW01031036">
    <property type="protein sequence ID" value="GAJ12362.1"/>
    <property type="molecule type" value="Genomic_DNA"/>
</dbReference>
<protein>
    <recommendedName>
        <fullName evidence="3">Methyltransferase putative zinc binding domain-containing protein</fullName>
    </recommendedName>
</protein>
<accession>X1V803</accession>
<dbReference type="AlphaFoldDB" id="X1V803"/>
<dbReference type="SUPFAM" id="SSF53335">
    <property type="entry name" value="S-adenosyl-L-methionine-dependent methyltransferases"/>
    <property type="match status" value="1"/>
</dbReference>
<gene>
    <name evidence="2" type="ORF">S12H4_49463</name>
</gene>
<name>X1V803_9ZZZZ</name>
<keyword evidence="1" id="KW-0472">Membrane</keyword>
<evidence type="ECO:0000256" key="1">
    <source>
        <dbReference type="SAM" id="Phobius"/>
    </source>
</evidence>
<organism evidence="2">
    <name type="scientific">marine sediment metagenome</name>
    <dbReference type="NCBI Taxonomy" id="412755"/>
    <lineage>
        <taxon>unclassified sequences</taxon>
        <taxon>metagenomes</taxon>
        <taxon>ecological metagenomes</taxon>
    </lineage>
</organism>
<keyword evidence="1" id="KW-0812">Transmembrane</keyword>
<dbReference type="InterPro" id="IPR029063">
    <property type="entry name" value="SAM-dependent_MTases_sf"/>
</dbReference>
<evidence type="ECO:0008006" key="3">
    <source>
        <dbReference type="Google" id="ProtNLM"/>
    </source>
</evidence>
<feature type="transmembrane region" description="Helical" evidence="1">
    <location>
        <begin position="82"/>
        <end position="99"/>
    </location>
</feature>
<evidence type="ECO:0000313" key="2">
    <source>
        <dbReference type="EMBL" id="GAJ12362.1"/>
    </source>
</evidence>
<reference evidence="2" key="1">
    <citation type="journal article" date="2014" name="Front. Microbiol.">
        <title>High frequency of phylogenetically diverse reductive dehalogenase-homologous genes in deep subseafloor sedimentary metagenomes.</title>
        <authorList>
            <person name="Kawai M."/>
            <person name="Futagami T."/>
            <person name="Toyoda A."/>
            <person name="Takaki Y."/>
            <person name="Nishi S."/>
            <person name="Hori S."/>
            <person name="Arai W."/>
            <person name="Tsubouchi T."/>
            <person name="Morono Y."/>
            <person name="Uchiyama I."/>
            <person name="Ito T."/>
            <person name="Fujiyama A."/>
            <person name="Inagaki F."/>
            <person name="Takami H."/>
        </authorList>
    </citation>
    <scope>NUCLEOTIDE SEQUENCE</scope>
    <source>
        <strain evidence="2">Expedition CK06-06</strain>
    </source>
</reference>